<dbReference type="STRING" id="28115.HQ47_00530"/>
<proteinExistence type="inferred from homology"/>
<protein>
    <recommendedName>
        <fullName evidence="3 10">Cell division protein FtsX</fullName>
    </recommendedName>
</protein>
<dbReference type="RefSeq" id="WP_036872554.1">
    <property type="nucleotide sequence ID" value="NZ_JASBZX010000011.1"/>
</dbReference>
<evidence type="ECO:0000256" key="4">
    <source>
        <dbReference type="ARBA" id="ARBA00022475"/>
    </source>
</evidence>
<organism evidence="14 16">
    <name type="scientific">Porphyromonas macacae</name>
    <dbReference type="NCBI Taxonomy" id="28115"/>
    <lineage>
        <taxon>Bacteria</taxon>
        <taxon>Pseudomonadati</taxon>
        <taxon>Bacteroidota</taxon>
        <taxon>Bacteroidia</taxon>
        <taxon>Bacteroidales</taxon>
        <taxon>Porphyromonadaceae</taxon>
        <taxon>Porphyromonas</taxon>
    </lineage>
</organism>
<name>A0A0A2EFC8_9PORP</name>
<evidence type="ECO:0000256" key="1">
    <source>
        <dbReference type="ARBA" id="ARBA00004651"/>
    </source>
</evidence>
<keyword evidence="7 11" id="KW-1133">Transmembrane helix</keyword>
<gene>
    <name evidence="15" type="primary">ftsX</name>
    <name evidence="14" type="ORF">HQ47_00530</name>
    <name evidence="15" type="ORF">NCTC11632_01595</name>
</gene>
<dbReference type="Proteomes" id="UP000254156">
    <property type="component" value="Unassembled WGS sequence"/>
</dbReference>
<dbReference type="EMBL" id="JRFA01000002">
    <property type="protein sequence ID" value="KGN76312.1"/>
    <property type="molecule type" value="Genomic_DNA"/>
</dbReference>
<evidence type="ECO:0000256" key="8">
    <source>
        <dbReference type="ARBA" id="ARBA00023136"/>
    </source>
</evidence>
<comment type="subcellular location">
    <subcellularLocation>
        <location evidence="1">Cell membrane</location>
        <topology evidence="1">Multi-pass membrane protein</topology>
    </subcellularLocation>
</comment>
<keyword evidence="8 10" id="KW-0472">Membrane</keyword>
<feature type="domain" description="FtsX extracellular" evidence="13">
    <location>
        <begin position="61"/>
        <end position="139"/>
    </location>
</feature>
<reference evidence="14 16" key="1">
    <citation type="submission" date="2014-09" db="EMBL/GenBank/DDBJ databases">
        <title>Draft Genome Sequence of Porphyromonas macacae COT-192_OH2859.</title>
        <authorList>
            <person name="Wallis C."/>
            <person name="Deusch O."/>
            <person name="O'Flynn C."/>
            <person name="Davis I."/>
            <person name="Horsfall A."/>
            <person name="Kirkwood N."/>
            <person name="Harris S."/>
            <person name="Eisen J.A."/>
            <person name="Coil D.A."/>
            <person name="Darling A.E."/>
            <person name="Jospin G."/>
            <person name="Alexiev A."/>
        </authorList>
    </citation>
    <scope>NUCLEOTIDE SEQUENCE [LARGE SCALE GENOMIC DNA]</scope>
    <source>
        <strain evidence="16">COT-192 OH2859</strain>
        <strain evidence="14">COT-192_OH2859</strain>
    </source>
</reference>
<dbReference type="OrthoDB" id="9813411at2"/>
<feature type="transmembrane region" description="Helical" evidence="11">
    <location>
        <begin position="251"/>
        <end position="276"/>
    </location>
</feature>
<dbReference type="GO" id="GO:0005886">
    <property type="term" value="C:plasma membrane"/>
    <property type="evidence" value="ECO:0007669"/>
    <property type="project" value="UniProtKB-SubCell"/>
</dbReference>
<evidence type="ECO:0000256" key="2">
    <source>
        <dbReference type="ARBA" id="ARBA00007379"/>
    </source>
</evidence>
<dbReference type="PIRSF" id="PIRSF003097">
    <property type="entry name" value="FtsX"/>
    <property type="match status" value="1"/>
</dbReference>
<reference evidence="15 17" key="2">
    <citation type="submission" date="2018-06" db="EMBL/GenBank/DDBJ databases">
        <authorList>
            <consortium name="Pathogen Informatics"/>
            <person name="Doyle S."/>
        </authorList>
    </citation>
    <scope>NUCLEOTIDE SEQUENCE [LARGE SCALE GENOMIC DNA]</scope>
    <source>
        <strain evidence="15 17">NCTC11632</strain>
    </source>
</reference>
<evidence type="ECO:0000313" key="15">
    <source>
        <dbReference type="EMBL" id="SUB89485.1"/>
    </source>
</evidence>
<dbReference type="InterPro" id="IPR040690">
    <property type="entry name" value="FtsX_ECD"/>
</dbReference>
<keyword evidence="9 10" id="KW-0131">Cell cycle</keyword>
<evidence type="ECO:0000313" key="17">
    <source>
        <dbReference type="Proteomes" id="UP000254156"/>
    </source>
</evidence>
<dbReference type="Proteomes" id="UP000030103">
    <property type="component" value="Unassembled WGS sequence"/>
</dbReference>
<evidence type="ECO:0000256" key="9">
    <source>
        <dbReference type="ARBA" id="ARBA00023306"/>
    </source>
</evidence>
<keyword evidence="5 10" id="KW-0132">Cell division</keyword>
<evidence type="ECO:0000313" key="16">
    <source>
        <dbReference type="Proteomes" id="UP000030103"/>
    </source>
</evidence>
<sequence>MTSRKKYRAASFFHTRLLSIVSITLALFILGGIALVQIAGWQIERKVKEQISFTLLLPITNTEKQNAEICKNLEAKPFVKAVRYISADEAAKELEAELGENPSNVLGYNPLQPMVEVNLKSEYTHTDSLALVEEEMSNMNTDVGLTYREDLLNQVQRNMNTWRIVLWVLGALMLIVCFIQINNTTRLVIYGKRMQIRTMSLVGATPGFIQRPIIGQSVLDGLIGALLSVVVWGIVIIVAKSYLFPDILSYLPWLHLLLGGVVILVLGTIISALTSWRATRKYIRMDSGKIYLI</sequence>
<evidence type="ECO:0000259" key="12">
    <source>
        <dbReference type="Pfam" id="PF02687"/>
    </source>
</evidence>
<evidence type="ECO:0000313" key="14">
    <source>
        <dbReference type="EMBL" id="KGN76312.1"/>
    </source>
</evidence>
<evidence type="ECO:0000256" key="11">
    <source>
        <dbReference type="SAM" id="Phobius"/>
    </source>
</evidence>
<dbReference type="PANTHER" id="PTHR47755:SF1">
    <property type="entry name" value="CELL DIVISION PROTEIN FTSX"/>
    <property type="match status" value="1"/>
</dbReference>
<evidence type="ECO:0000256" key="3">
    <source>
        <dbReference type="ARBA" id="ARBA00021907"/>
    </source>
</evidence>
<feature type="domain" description="ABC3 transporter permease C-terminal" evidence="12">
    <location>
        <begin position="168"/>
        <end position="282"/>
    </location>
</feature>
<dbReference type="InterPro" id="IPR003838">
    <property type="entry name" value="ABC3_permease_C"/>
</dbReference>
<feature type="transmembrane region" description="Helical" evidence="11">
    <location>
        <begin position="218"/>
        <end position="239"/>
    </location>
</feature>
<dbReference type="Gene3D" id="3.30.70.3040">
    <property type="match status" value="1"/>
</dbReference>
<dbReference type="Pfam" id="PF18075">
    <property type="entry name" value="FtsX_ECD"/>
    <property type="match status" value="1"/>
</dbReference>
<evidence type="ECO:0000256" key="7">
    <source>
        <dbReference type="ARBA" id="ARBA00022989"/>
    </source>
</evidence>
<dbReference type="AlphaFoldDB" id="A0A0A2EFC8"/>
<dbReference type="GO" id="GO:0051301">
    <property type="term" value="P:cell division"/>
    <property type="evidence" value="ECO:0007669"/>
    <property type="project" value="UniProtKB-KW"/>
</dbReference>
<dbReference type="Pfam" id="PF02687">
    <property type="entry name" value="FtsX"/>
    <property type="match status" value="1"/>
</dbReference>
<evidence type="ECO:0000256" key="5">
    <source>
        <dbReference type="ARBA" id="ARBA00022618"/>
    </source>
</evidence>
<dbReference type="PANTHER" id="PTHR47755">
    <property type="entry name" value="CELL DIVISION PROTEIN FTSX"/>
    <property type="match status" value="1"/>
</dbReference>
<dbReference type="EMBL" id="UGTF01000002">
    <property type="protein sequence ID" value="SUB89485.1"/>
    <property type="molecule type" value="Genomic_DNA"/>
</dbReference>
<dbReference type="eggNOG" id="COG2177">
    <property type="taxonomic scope" value="Bacteria"/>
</dbReference>
<evidence type="ECO:0000259" key="13">
    <source>
        <dbReference type="Pfam" id="PF18075"/>
    </source>
</evidence>
<dbReference type="InterPro" id="IPR004513">
    <property type="entry name" value="FtsX"/>
</dbReference>
<comment type="similarity">
    <text evidence="2 10">Belongs to the ABC-4 integral membrane protein family. FtsX subfamily.</text>
</comment>
<accession>A0A0A2EFC8</accession>
<keyword evidence="6 11" id="KW-0812">Transmembrane</keyword>
<keyword evidence="16" id="KW-1185">Reference proteome</keyword>
<evidence type="ECO:0000256" key="10">
    <source>
        <dbReference type="PIRNR" id="PIRNR003097"/>
    </source>
</evidence>
<evidence type="ECO:0000256" key="6">
    <source>
        <dbReference type="ARBA" id="ARBA00022692"/>
    </source>
</evidence>
<feature type="transmembrane region" description="Helical" evidence="11">
    <location>
        <begin position="164"/>
        <end position="189"/>
    </location>
</feature>
<keyword evidence="4 10" id="KW-1003">Cell membrane</keyword>